<dbReference type="InterPro" id="IPR018114">
    <property type="entry name" value="TRYPSIN_HIS"/>
</dbReference>
<keyword evidence="2" id="KW-0472">Membrane</keyword>
<keyword evidence="2" id="KW-1133">Transmembrane helix</keyword>
<feature type="transmembrane region" description="Helical" evidence="2">
    <location>
        <begin position="188"/>
        <end position="208"/>
    </location>
</feature>
<proteinExistence type="predicted"/>
<evidence type="ECO:0000256" key="1">
    <source>
        <dbReference type="ARBA" id="ARBA00023157"/>
    </source>
</evidence>
<keyword evidence="5" id="KW-1185">Reference proteome</keyword>
<keyword evidence="1" id="KW-1015">Disulfide bond</keyword>
<dbReference type="EMBL" id="CP092623">
    <property type="protein sequence ID" value="UMM30193.1"/>
    <property type="molecule type" value="Genomic_DNA"/>
</dbReference>
<evidence type="ECO:0000313" key="5">
    <source>
        <dbReference type="Proteomes" id="UP000829354"/>
    </source>
</evidence>
<dbReference type="InterPro" id="IPR005514">
    <property type="entry name" value="DUF316"/>
</dbReference>
<keyword evidence="2" id="KW-0812">Transmembrane</keyword>
<feature type="transmembrane region" description="Helical" evidence="2">
    <location>
        <begin position="24"/>
        <end position="43"/>
    </location>
</feature>
<dbReference type="InterPro" id="IPR001254">
    <property type="entry name" value="Trypsin_dom"/>
</dbReference>
<dbReference type="PROSITE" id="PS00135">
    <property type="entry name" value="TRYPSIN_SER"/>
    <property type="match status" value="1"/>
</dbReference>
<feature type="transmembrane region" description="Helical" evidence="2">
    <location>
        <begin position="220"/>
        <end position="241"/>
    </location>
</feature>
<dbReference type="GO" id="GO:0004252">
    <property type="term" value="F:serine-type endopeptidase activity"/>
    <property type="evidence" value="ECO:0007669"/>
    <property type="project" value="InterPro"/>
</dbReference>
<reference evidence="4 5" key="1">
    <citation type="submission" date="2022-04" db="EMBL/GenBank/DDBJ databases">
        <title>Chromosome-level reference genomes for two strains of Caenorhabditis briggsae: an improved platform for comparative genomics.</title>
        <authorList>
            <person name="Stevens L."/>
            <person name="Andersen E."/>
        </authorList>
    </citation>
    <scope>NUCLEOTIDE SEQUENCE [LARGE SCALE GENOMIC DNA]</scope>
    <source>
        <strain evidence="4">VX34</strain>
        <tissue evidence="4">Whole-organism</tissue>
    </source>
</reference>
<dbReference type="InterPro" id="IPR001314">
    <property type="entry name" value="Peptidase_S1A"/>
</dbReference>
<dbReference type="InterPro" id="IPR009003">
    <property type="entry name" value="Peptidase_S1_PA"/>
</dbReference>
<evidence type="ECO:0000256" key="2">
    <source>
        <dbReference type="SAM" id="Phobius"/>
    </source>
</evidence>
<dbReference type="SUPFAM" id="SSF50494">
    <property type="entry name" value="Trypsin-like serine proteases"/>
    <property type="match status" value="2"/>
</dbReference>
<dbReference type="Pfam" id="PF03761">
    <property type="entry name" value="DUF316"/>
    <property type="match status" value="1"/>
</dbReference>
<dbReference type="Gene3D" id="2.40.10.10">
    <property type="entry name" value="Trypsin-like serine proteases"/>
    <property type="match status" value="1"/>
</dbReference>
<dbReference type="Proteomes" id="UP000829354">
    <property type="component" value="Chromosome IV"/>
</dbReference>
<feature type="domain" description="Peptidase S1" evidence="3">
    <location>
        <begin position="558"/>
        <end position="779"/>
    </location>
</feature>
<gene>
    <name evidence="4" type="ORF">L5515_012175</name>
</gene>
<name>A0AAE9EWB9_CAEBR</name>
<dbReference type="PANTHER" id="PTHR22596">
    <property type="entry name" value="TRYPSIN-LIKE PROTEASE PROTEIN 6"/>
    <property type="match status" value="1"/>
</dbReference>
<feature type="transmembrane region" description="Helical" evidence="2">
    <location>
        <begin position="509"/>
        <end position="529"/>
    </location>
</feature>
<dbReference type="AlphaFoldDB" id="A0AAE9EWB9"/>
<dbReference type="GO" id="GO:0006508">
    <property type="term" value="P:proteolysis"/>
    <property type="evidence" value="ECO:0007669"/>
    <property type="project" value="InterPro"/>
</dbReference>
<dbReference type="PROSITE" id="PS00134">
    <property type="entry name" value="TRYPSIN_HIS"/>
    <property type="match status" value="1"/>
</dbReference>
<accession>A0AAE9EWB9</accession>
<dbReference type="InterPro" id="IPR043504">
    <property type="entry name" value="Peptidase_S1_PA_chymotrypsin"/>
</dbReference>
<dbReference type="SMART" id="SM00020">
    <property type="entry name" value="Tryp_SPc"/>
    <property type="match status" value="1"/>
</dbReference>
<dbReference type="PROSITE" id="PS50240">
    <property type="entry name" value="TRYPSIN_DOM"/>
    <property type="match status" value="1"/>
</dbReference>
<evidence type="ECO:0000259" key="3">
    <source>
        <dbReference type="PROSITE" id="PS50240"/>
    </source>
</evidence>
<dbReference type="PRINTS" id="PR00722">
    <property type="entry name" value="CHYMOTRYPSIN"/>
</dbReference>
<organism evidence="4 5">
    <name type="scientific">Caenorhabditis briggsae</name>
    <dbReference type="NCBI Taxonomy" id="6238"/>
    <lineage>
        <taxon>Eukaryota</taxon>
        <taxon>Metazoa</taxon>
        <taxon>Ecdysozoa</taxon>
        <taxon>Nematoda</taxon>
        <taxon>Chromadorea</taxon>
        <taxon>Rhabditida</taxon>
        <taxon>Rhabditina</taxon>
        <taxon>Rhabditomorpha</taxon>
        <taxon>Rhabditoidea</taxon>
        <taxon>Rhabditidae</taxon>
        <taxon>Peloderinae</taxon>
        <taxon>Caenorhabditis</taxon>
    </lineage>
</organism>
<sequence length="779" mass="90706">MTRLSVDEEIELNHYHFVMPYHSYLFYVFWSVLIIILVVMTHMTNYSEPDIPWDNCDMNNTWEPEMRPFVNKIQFKMELLKRERIRERNQMYRNNNYSRIEYGTSDMSYCKLRKLDLSIIQTFQVYRQKATSYVTGKPKKQKSIELDPYFSFGLRFVILECMSFRMSMALIRSSDVLTSRKTSFPRSIQLLLSMAPWLSCLQSVSLFLMTSIHSEFDIVYLAFFQPYAYVMVGVFTFLEMLCDLLLDAYDGRLVFIQTPRFYIKSVFFVAFSACFPHVVLKWLDFFKVKRCHAYVPFSDGILEYICAASIIAYNFINAQTRVEMYITPTSEDVRNVSSYSPEVYTPVGHEGKSLIYESLNSLRSGNDLILYPDNNEFSVKNSYGALLSDRVFKIVFSNYCYPQATFRYDDMMIWELKESIQLDDYAFPACISNNLEFQSLDTEVRIIGGFKEGRFIAISGDKWADQIRPGDSGGSVIHYVNGQYYTIGSISTASQTDFYSEATSVYAHYITYFPMIRLLLIFFLFGGIWCDHRLSPEENLNLKSYCGTKPYHPRSRKIAGGQPIDDNAAPWAVRVVYTTRLCSGTIISPRHILTASHCLMKDRSEYDYTLQKANQTCSGYDWILYPDSSWFNIENSHAKLLSNKVSRIIMMTYCFQQKFLYDDMMILELSENIQLDDYAYPVCVSSWYYDNNDGQGTYMLRNGVFQIIHYYNEGRFMNLNGQNWRVDTRPGDSGGSVIHYENRRYYVIGVHSGGYKDFGSGVSSVFAHYNQICRHTGIC</sequence>
<evidence type="ECO:0000313" key="4">
    <source>
        <dbReference type="EMBL" id="UMM30193.1"/>
    </source>
</evidence>
<dbReference type="PANTHER" id="PTHR22596:SF7">
    <property type="entry name" value="PEPTIDASE S1 DOMAIN-CONTAINING PROTEIN"/>
    <property type="match status" value="1"/>
</dbReference>
<protein>
    <recommendedName>
        <fullName evidence="3">Peptidase S1 domain-containing protein</fullName>
    </recommendedName>
</protein>
<feature type="transmembrane region" description="Helical" evidence="2">
    <location>
        <begin position="261"/>
        <end position="280"/>
    </location>
</feature>
<dbReference type="InterPro" id="IPR033116">
    <property type="entry name" value="TRYPSIN_SER"/>
</dbReference>